<evidence type="ECO:0000313" key="3">
    <source>
        <dbReference type="EMBL" id="GLU49774.1"/>
    </source>
</evidence>
<evidence type="ECO:0000256" key="2">
    <source>
        <dbReference type="SAM" id="SignalP"/>
    </source>
</evidence>
<reference evidence="3" key="1">
    <citation type="submission" date="2023-02" db="EMBL/GenBank/DDBJ databases">
        <title>Nocardiopsis ansamitocini NBRC 112285.</title>
        <authorList>
            <person name="Ichikawa N."/>
            <person name="Sato H."/>
            <person name="Tonouchi N."/>
        </authorList>
    </citation>
    <scope>NUCLEOTIDE SEQUENCE</scope>
    <source>
        <strain evidence="3">NBRC 112285</strain>
    </source>
</reference>
<sequence>MSGPRRMKPGTSATALAALAASSLLLAGCAPSGGAGAGGADFPTRPVELVNPWAAGGSHDAHARAIGSEIQGILGKPMTVSIKSGGAGSVGASDVAKRAKPDGYTLLLGDQTSVIARPMVEELPYTWEDLRPVAQINDSPIVLVVPGDSPYDSVEDFVTAAEDDPGALSYGSVTGLGPDQIPVELFIQAAGIDLNHVPFDGGGTSYRALLAKDVDMAPLFPAAVTKDIEEGRLKALAVTSPERHKGLPDVPTLTEEGYEVEWAMFRTVFAPKDTPDEVVEVLEQNFTELAENKEFVTIIEGLGEEVELLTGPELQERIATDAAALDTLVKELG</sequence>
<dbReference type="AlphaFoldDB" id="A0A9W6UKB6"/>
<dbReference type="Proteomes" id="UP001165092">
    <property type="component" value="Unassembled WGS sequence"/>
</dbReference>
<dbReference type="EMBL" id="BSQG01000009">
    <property type="protein sequence ID" value="GLU49774.1"/>
    <property type="molecule type" value="Genomic_DNA"/>
</dbReference>
<gene>
    <name evidence="3" type="ORF">Nans01_41250</name>
</gene>
<feature type="chain" id="PRO_5040845992" evidence="2">
    <location>
        <begin position="28"/>
        <end position="333"/>
    </location>
</feature>
<evidence type="ECO:0000256" key="1">
    <source>
        <dbReference type="ARBA" id="ARBA00006987"/>
    </source>
</evidence>
<proteinExistence type="inferred from homology"/>
<organism evidence="3 4">
    <name type="scientific">Nocardiopsis ansamitocini</name>
    <dbReference type="NCBI Taxonomy" id="1670832"/>
    <lineage>
        <taxon>Bacteria</taxon>
        <taxon>Bacillati</taxon>
        <taxon>Actinomycetota</taxon>
        <taxon>Actinomycetes</taxon>
        <taxon>Streptosporangiales</taxon>
        <taxon>Nocardiopsidaceae</taxon>
        <taxon>Nocardiopsis</taxon>
    </lineage>
</organism>
<dbReference type="RefSeq" id="WP_285761315.1">
    <property type="nucleotide sequence ID" value="NZ_BSQG01000009.1"/>
</dbReference>
<dbReference type="SUPFAM" id="SSF53850">
    <property type="entry name" value="Periplasmic binding protein-like II"/>
    <property type="match status" value="1"/>
</dbReference>
<dbReference type="PIRSF" id="PIRSF017082">
    <property type="entry name" value="YflP"/>
    <property type="match status" value="1"/>
</dbReference>
<dbReference type="PANTHER" id="PTHR42928:SF5">
    <property type="entry name" value="BLR1237 PROTEIN"/>
    <property type="match status" value="1"/>
</dbReference>
<accession>A0A9W6UKB6</accession>
<feature type="signal peptide" evidence="2">
    <location>
        <begin position="1"/>
        <end position="27"/>
    </location>
</feature>
<evidence type="ECO:0000313" key="4">
    <source>
        <dbReference type="Proteomes" id="UP001165092"/>
    </source>
</evidence>
<name>A0A9W6UKB6_9ACTN</name>
<dbReference type="Gene3D" id="3.40.190.10">
    <property type="entry name" value="Periplasmic binding protein-like II"/>
    <property type="match status" value="1"/>
</dbReference>
<dbReference type="InterPro" id="IPR005064">
    <property type="entry name" value="BUG"/>
</dbReference>
<dbReference type="Gene3D" id="3.40.190.150">
    <property type="entry name" value="Bordetella uptake gene, domain 1"/>
    <property type="match status" value="1"/>
</dbReference>
<dbReference type="InterPro" id="IPR042100">
    <property type="entry name" value="Bug_dom1"/>
</dbReference>
<comment type="caution">
    <text evidence="3">The sequence shown here is derived from an EMBL/GenBank/DDBJ whole genome shotgun (WGS) entry which is preliminary data.</text>
</comment>
<dbReference type="PANTHER" id="PTHR42928">
    <property type="entry name" value="TRICARBOXYLATE-BINDING PROTEIN"/>
    <property type="match status" value="1"/>
</dbReference>
<dbReference type="CDD" id="cd07012">
    <property type="entry name" value="PBP2_Bug_TTT"/>
    <property type="match status" value="1"/>
</dbReference>
<dbReference type="PROSITE" id="PS51257">
    <property type="entry name" value="PROKAR_LIPOPROTEIN"/>
    <property type="match status" value="1"/>
</dbReference>
<comment type="similarity">
    <text evidence="1">Belongs to the UPF0065 (bug) family.</text>
</comment>
<keyword evidence="4" id="KW-1185">Reference proteome</keyword>
<keyword evidence="2" id="KW-0732">Signal</keyword>
<dbReference type="Pfam" id="PF03401">
    <property type="entry name" value="TctC"/>
    <property type="match status" value="1"/>
</dbReference>
<protein>
    <submittedName>
        <fullName evidence="3">Tat pathway signal protein</fullName>
    </submittedName>
</protein>